<dbReference type="InterPro" id="IPR011057">
    <property type="entry name" value="Mss4-like_sf"/>
</dbReference>
<dbReference type="InterPro" id="IPR036509">
    <property type="entry name" value="Met_Sox_Rdtase_MsrA_sf"/>
</dbReference>
<gene>
    <name evidence="6" type="primary">msrA</name>
    <name evidence="8" type="ORF">JM64_04095</name>
</gene>
<protein>
    <recommendedName>
        <fullName evidence="6">Peptide methionine sulfoxide reductase MsrA</fullName>
        <shortName evidence="6">Protein-methionine-S-oxide reductase</shortName>
        <ecNumber evidence="6">1.8.4.11</ecNumber>
    </recommendedName>
    <alternativeName>
        <fullName evidence="6">Peptide-methionine (S)-S-oxide reductase</fullName>
        <shortName evidence="6">Peptide Met(O) reductase</shortName>
    </alternativeName>
</protein>
<accession>A0A172T2L3</accession>
<dbReference type="KEGG" id="fng:JM64_04095"/>
<keyword evidence="2" id="KW-0511">Multifunctional enzyme</keyword>
<evidence type="ECO:0000256" key="6">
    <source>
        <dbReference type="HAMAP-Rule" id="MF_01401"/>
    </source>
</evidence>
<dbReference type="NCBIfam" id="NF004036">
    <property type="entry name" value="PRK05508.1"/>
    <property type="match status" value="1"/>
</dbReference>
<dbReference type="PANTHER" id="PTHR43774">
    <property type="entry name" value="PEPTIDE METHIONINE SULFOXIDE REDUCTASE"/>
    <property type="match status" value="1"/>
</dbReference>
<dbReference type="InterPro" id="IPR002569">
    <property type="entry name" value="Met_Sox_Rdtase_MsrA_dom"/>
</dbReference>
<evidence type="ECO:0000256" key="3">
    <source>
        <dbReference type="ARBA" id="ARBA00047806"/>
    </source>
</evidence>
<evidence type="ECO:0000259" key="7">
    <source>
        <dbReference type="PROSITE" id="PS51790"/>
    </source>
</evidence>
<dbReference type="Pfam" id="PF01625">
    <property type="entry name" value="PMSR"/>
    <property type="match status" value="1"/>
</dbReference>
<dbReference type="PATRIC" id="fig|93466.3.peg.880"/>
<feature type="active site" evidence="6">
    <location>
        <position position="138"/>
    </location>
</feature>
<dbReference type="GO" id="GO:0033743">
    <property type="term" value="F:peptide-methionine (R)-S-oxide reductase activity"/>
    <property type="evidence" value="ECO:0007669"/>
    <property type="project" value="UniProtKB-EC"/>
</dbReference>
<dbReference type="EMBL" id="CP011393">
    <property type="protein sequence ID" value="ANE41249.1"/>
    <property type="molecule type" value="Genomic_DNA"/>
</dbReference>
<dbReference type="InterPro" id="IPR002579">
    <property type="entry name" value="Met_Sox_Rdtase_MsrB_dom"/>
</dbReference>
<evidence type="ECO:0000256" key="1">
    <source>
        <dbReference type="ARBA" id="ARBA00023002"/>
    </source>
</evidence>
<evidence type="ECO:0000256" key="4">
    <source>
        <dbReference type="ARBA" id="ARBA00048488"/>
    </source>
</evidence>
<feature type="domain" description="MsrB" evidence="7">
    <location>
        <begin position="3"/>
        <end position="123"/>
    </location>
</feature>
<dbReference type="GO" id="GO:0033744">
    <property type="term" value="F:L-methionine:thioredoxin-disulfide S-oxidoreductase activity"/>
    <property type="evidence" value="ECO:0007669"/>
    <property type="project" value="RHEA"/>
</dbReference>
<dbReference type="PANTHER" id="PTHR43774:SF1">
    <property type="entry name" value="PEPTIDE METHIONINE SULFOXIDE REDUCTASE MSRA 2"/>
    <property type="match status" value="1"/>
</dbReference>
<comment type="catalytic activity">
    <reaction evidence="3 6">
        <text>L-methionyl-[protein] + [thioredoxin]-disulfide + H2O = L-methionyl-(S)-S-oxide-[protein] + [thioredoxin]-dithiol</text>
        <dbReference type="Rhea" id="RHEA:14217"/>
        <dbReference type="Rhea" id="RHEA-COMP:10698"/>
        <dbReference type="Rhea" id="RHEA-COMP:10700"/>
        <dbReference type="Rhea" id="RHEA-COMP:12313"/>
        <dbReference type="Rhea" id="RHEA-COMP:12315"/>
        <dbReference type="ChEBI" id="CHEBI:15377"/>
        <dbReference type="ChEBI" id="CHEBI:16044"/>
        <dbReference type="ChEBI" id="CHEBI:29950"/>
        <dbReference type="ChEBI" id="CHEBI:44120"/>
        <dbReference type="ChEBI" id="CHEBI:50058"/>
        <dbReference type="EC" id="1.8.4.11"/>
    </reaction>
</comment>
<comment type="catalytic activity">
    <reaction evidence="5 6">
        <text>[thioredoxin]-disulfide + L-methionine + H2O = L-methionine (S)-S-oxide + [thioredoxin]-dithiol</text>
        <dbReference type="Rhea" id="RHEA:19993"/>
        <dbReference type="Rhea" id="RHEA-COMP:10698"/>
        <dbReference type="Rhea" id="RHEA-COMP:10700"/>
        <dbReference type="ChEBI" id="CHEBI:15377"/>
        <dbReference type="ChEBI" id="CHEBI:29950"/>
        <dbReference type="ChEBI" id="CHEBI:50058"/>
        <dbReference type="ChEBI" id="CHEBI:57844"/>
        <dbReference type="ChEBI" id="CHEBI:58772"/>
        <dbReference type="EC" id="1.8.4.11"/>
    </reaction>
</comment>
<evidence type="ECO:0000256" key="5">
    <source>
        <dbReference type="ARBA" id="ARBA00048782"/>
    </source>
</evidence>
<dbReference type="GO" id="GO:0008113">
    <property type="term" value="F:peptide-methionine (S)-S-oxide reductase activity"/>
    <property type="evidence" value="ECO:0007669"/>
    <property type="project" value="UniProtKB-UniRule"/>
</dbReference>
<dbReference type="NCBIfam" id="NF004042">
    <property type="entry name" value="PRK05550.1"/>
    <property type="match status" value="1"/>
</dbReference>
<comment type="catalytic activity">
    <reaction evidence="4">
        <text>L-methionyl-[protein] + [thioredoxin]-disulfide + H2O = L-methionyl-(R)-S-oxide-[protein] + [thioredoxin]-dithiol</text>
        <dbReference type="Rhea" id="RHEA:24164"/>
        <dbReference type="Rhea" id="RHEA-COMP:10698"/>
        <dbReference type="Rhea" id="RHEA-COMP:10700"/>
        <dbReference type="Rhea" id="RHEA-COMP:12313"/>
        <dbReference type="Rhea" id="RHEA-COMP:12314"/>
        <dbReference type="ChEBI" id="CHEBI:15377"/>
        <dbReference type="ChEBI" id="CHEBI:16044"/>
        <dbReference type="ChEBI" id="CHEBI:29950"/>
        <dbReference type="ChEBI" id="CHEBI:45764"/>
        <dbReference type="ChEBI" id="CHEBI:50058"/>
        <dbReference type="EC" id="1.8.4.12"/>
    </reaction>
</comment>
<dbReference type="Gene3D" id="3.30.1060.10">
    <property type="entry name" value="Peptide methionine sulphoxide reductase MsrA"/>
    <property type="match status" value="1"/>
</dbReference>
<proteinExistence type="inferred from homology"/>
<dbReference type="Proteomes" id="UP000077096">
    <property type="component" value="Chromosome"/>
</dbReference>
<name>A0A172T2L3_FERPE</name>
<dbReference type="AlphaFoldDB" id="A0A172T2L3"/>
<dbReference type="Gene3D" id="2.170.150.20">
    <property type="entry name" value="Peptide methionine sulfoxide reductase"/>
    <property type="match status" value="1"/>
</dbReference>
<evidence type="ECO:0000256" key="2">
    <source>
        <dbReference type="ARBA" id="ARBA00023268"/>
    </source>
</evidence>
<dbReference type="NCBIfam" id="TIGR00357">
    <property type="entry name" value="peptide-methionine (R)-S-oxide reductase MsrB"/>
    <property type="match status" value="1"/>
</dbReference>
<evidence type="ECO:0000313" key="8">
    <source>
        <dbReference type="EMBL" id="ANE41249.1"/>
    </source>
</evidence>
<sequence>MKKKIINQELSEFERFVLFEKGTEPPFSGEYENHFEKGIYVCKNCGIPLYNSSDKFHSGCGWPAFDDEIPGAIFKQIDRDGIRTEIVCAYCGVHLGHVFYGEGFTKKNVRHCVNSVSLKFIPEGQKPPIDRMFCAGGCFWGVEHLFKQLHGVVDTRVGYMGGRWPNPTYEQVCTGLTGHLETVEVIFNPNLIDEEQLIKYFFEIHDFTQEDGQGPDIGEQYKSAIFYTNERQKEIAEKIIEELKKRYKVATQLRKASTFWVAEDYHQDYYEKTGKAPYCHYRRKIF</sequence>
<dbReference type="EC" id="1.8.4.11" evidence="6"/>
<dbReference type="HAMAP" id="MF_01401">
    <property type="entry name" value="MsrA"/>
    <property type="match status" value="1"/>
</dbReference>
<dbReference type="PROSITE" id="PS51790">
    <property type="entry name" value="MSRB"/>
    <property type="match status" value="1"/>
</dbReference>
<dbReference type="SUPFAM" id="SSF55068">
    <property type="entry name" value="Peptide methionine sulfoxide reductase"/>
    <property type="match status" value="1"/>
</dbReference>
<comment type="function">
    <text evidence="6">Has an important function as a repair enzyme for proteins that have been inactivated by oxidation. Catalyzes the reversible oxidation-reduction of methionine sulfoxide in proteins to methionine.</text>
</comment>
<organism evidence="8 9">
    <name type="scientific">Fervidobacterium pennivorans</name>
    <dbReference type="NCBI Taxonomy" id="93466"/>
    <lineage>
        <taxon>Bacteria</taxon>
        <taxon>Thermotogati</taxon>
        <taxon>Thermotogota</taxon>
        <taxon>Thermotogae</taxon>
        <taxon>Thermotogales</taxon>
        <taxon>Fervidobacteriaceae</taxon>
        <taxon>Fervidobacterium</taxon>
    </lineage>
</organism>
<dbReference type="Pfam" id="PF01641">
    <property type="entry name" value="SelR"/>
    <property type="match status" value="1"/>
</dbReference>
<comment type="similarity">
    <text evidence="6">Belongs to the MsrA Met sulfoxide reductase family.</text>
</comment>
<keyword evidence="1 6" id="KW-0560">Oxidoreductase</keyword>
<dbReference type="NCBIfam" id="TIGR00401">
    <property type="entry name" value="msrA"/>
    <property type="match status" value="1"/>
</dbReference>
<evidence type="ECO:0000313" key="9">
    <source>
        <dbReference type="Proteomes" id="UP000077096"/>
    </source>
</evidence>
<dbReference type="OrthoDB" id="4174719at2"/>
<reference evidence="8 9" key="1">
    <citation type="submission" date="2014-08" db="EMBL/GenBank/DDBJ databases">
        <title>Fervidobacterium pennivorans DYC genome.</title>
        <authorList>
            <person name="Wushke S."/>
        </authorList>
    </citation>
    <scope>NUCLEOTIDE SEQUENCE [LARGE SCALE GENOMIC DNA]</scope>
    <source>
        <strain evidence="8 9">DYC</strain>
    </source>
</reference>
<dbReference type="SUPFAM" id="SSF51316">
    <property type="entry name" value="Mss4-like"/>
    <property type="match status" value="1"/>
</dbReference>